<dbReference type="AlphaFoldDB" id="A0QSC9"/>
<evidence type="ECO:0000313" key="3">
    <source>
        <dbReference type="Proteomes" id="UP000000757"/>
    </source>
</evidence>
<name>A0QSC9_MYCS2</name>
<feature type="region of interest" description="Disordered" evidence="1">
    <location>
        <begin position="32"/>
        <end position="69"/>
    </location>
</feature>
<dbReference type="OrthoDB" id="793353at2"/>
<reference evidence="2 3" key="1">
    <citation type="submission" date="2006-10" db="EMBL/GenBank/DDBJ databases">
        <authorList>
            <person name="Fleischmann R.D."/>
            <person name="Dodson R.J."/>
            <person name="Haft D.H."/>
            <person name="Merkel J.S."/>
            <person name="Nelson W.C."/>
            <person name="Fraser C.M."/>
        </authorList>
    </citation>
    <scope>NUCLEOTIDE SEQUENCE [LARGE SCALE GENOMIC DNA]</scope>
    <source>
        <strain evidence="3">ATCC 700084 / mc(2)155</strain>
    </source>
</reference>
<protein>
    <submittedName>
        <fullName evidence="2">Thioesterase</fullName>
    </submittedName>
</protein>
<dbReference type="PaxDb" id="246196-MSMEI_1398"/>
<sequence length="271" mass="29764">MVHRSPRSGVSPSHFSDRAEIRHDRRWTGCVRGDAGRMPGQVRTRRKATRTVCPRSARAPNPRDMPRPGPSVGLVHAKSPSSVHSPHARRRFPSVTLSTSTYRAWQRLAGIPLGTRLFSAAAVARVPYFASIVPHVVHMEPGRAEVTVPKWFLVHNHLHTVHAIASCNAAEMAMGMLMEATVPSTHRWIPKGMTVSYLAKATTSLRATARLTPPDFTSITEGADVVVPVSVTDRRGVEVVHADITTWVTRATPDTFRAPRAPGGRRRSAPR</sequence>
<dbReference type="EMBL" id="CP000480">
    <property type="protein sequence ID" value="ABK70026.1"/>
    <property type="molecule type" value="Genomic_DNA"/>
</dbReference>
<dbReference type="SUPFAM" id="SSF54637">
    <property type="entry name" value="Thioesterase/thiol ester dehydrase-isomerase"/>
    <property type="match status" value="1"/>
</dbReference>
<dbReference type="Proteomes" id="UP000000757">
    <property type="component" value="Chromosome"/>
</dbReference>
<dbReference type="Pfam" id="PF14539">
    <property type="entry name" value="DUF4442"/>
    <property type="match status" value="1"/>
</dbReference>
<dbReference type="eggNOG" id="COG2050">
    <property type="taxonomic scope" value="Bacteria"/>
</dbReference>
<dbReference type="InterPro" id="IPR027961">
    <property type="entry name" value="DUF4442"/>
</dbReference>
<dbReference type="Gene3D" id="3.10.129.10">
    <property type="entry name" value="Hotdog Thioesterase"/>
    <property type="match status" value="1"/>
</dbReference>
<keyword evidence="3" id="KW-1185">Reference proteome</keyword>
<proteinExistence type="predicted"/>
<dbReference type="KEGG" id="msm:MSMEG_1433"/>
<evidence type="ECO:0000313" key="2">
    <source>
        <dbReference type="EMBL" id="ABK70026.1"/>
    </source>
</evidence>
<dbReference type="InterPro" id="IPR029069">
    <property type="entry name" value="HotDog_dom_sf"/>
</dbReference>
<evidence type="ECO:0000256" key="1">
    <source>
        <dbReference type="SAM" id="MobiDB-lite"/>
    </source>
</evidence>
<dbReference type="CDD" id="cd03443">
    <property type="entry name" value="PaaI_thioesterase"/>
    <property type="match status" value="1"/>
</dbReference>
<gene>
    <name evidence="2" type="ordered locus">MSMEG_1433</name>
</gene>
<dbReference type="STRING" id="246196.MSMEG_1433"/>
<organism evidence="2 3">
    <name type="scientific">Mycolicibacterium smegmatis (strain ATCC 700084 / mc(2)155)</name>
    <name type="common">Mycobacterium smegmatis</name>
    <dbReference type="NCBI Taxonomy" id="246196"/>
    <lineage>
        <taxon>Bacteria</taxon>
        <taxon>Bacillati</taxon>
        <taxon>Actinomycetota</taxon>
        <taxon>Actinomycetes</taxon>
        <taxon>Mycobacteriales</taxon>
        <taxon>Mycobacteriaceae</taxon>
        <taxon>Mycolicibacterium</taxon>
    </lineage>
</organism>
<feature type="region of interest" description="Disordered" evidence="1">
    <location>
        <begin position="1"/>
        <end position="20"/>
    </location>
</feature>
<accession>A0QSC9</accession>